<gene>
    <name evidence="2" type="ORF">CK620_04320</name>
</gene>
<dbReference type="SUPFAM" id="SSF88723">
    <property type="entry name" value="PIN domain-like"/>
    <property type="match status" value="1"/>
</dbReference>
<dbReference type="NCBIfam" id="TIGR00305">
    <property type="entry name" value="putative toxin-antitoxin system toxin component, PIN family"/>
    <property type="match status" value="1"/>
</dbReference>
<evidence type="ECO:0000259" key="1">
    <source>
        <dbReference type="Pfam" id="PF13470"/>
    </source>
</evidence>
<dbReference type="RefSeq" id="WP_095549271.1">
    <property type="nucleotide sequence ID" value="NZ_NSJF01000002.1"/>
</dbReference>
<feature type="domain" description="PIN" evidence="1">
    <location>
        <begin position="7"/>
        <end position="121"/>
    </location>
</feature>
<name>A0A2A2ABE3_9BURK</name>
<organism evidence="2 3">
    <name type="scientific">Vandammella animalimorsus</name>
    <dbReference type="NCBI Taxonomy" id="2029117"/>
    <lineage>
        <taxon>Bacteria</taxon>
        <taxon>Pseudomonadati</taxon>
        <taxon>Pseudomonadota</taxon>
        <taxon>Betaproteobacteria</taxon>
        <taxon>Burkholderiales</taxon>
        <taxon>Comamonadaceae</taxon>
        <taxon>Vandammella</taxon>
    </lineage>
</organism>
<dbReference type="Pfam" id="PF13470">
    <property type="entry name" value="PIN_3"/>
    <property type="match status" value="1"/>
</dbReference>
<dbReference type="Proteomes" id="UP000217999">
    <property type="component" value="Unassembled WGS sequence"/>
</dbReference>
<proteinExistence type="predicted"/>
<evidence type="ECO:0000313" key="3">
    <source>
        <dbReference type="Proteomes" id="UP000217999"/>
    </source>
</evidence>
<dbReference type="AlphaFoldDB" id="A0A2A2ABE3"/>
<protein>
    <submittedName>
        <fullName evidence="2">Putative toxin-antitoxin system toxin component, PIN family</fullName>
    </submittedName>
</protein>
<dbReference type="InterPro" id="IPR002850">
    <property type="entry name" value="PIN_toxin-like"/>
</dbReference>
<comment type="caution">
    <text evidence="2">The sequence shown here is derived from an EMBL/GenBank/DDBJ whole genome shotgun (WGS) entry which is preliminary data.</text>
</comment>
<dbReference type="PANTHER" id="PTHR34610">
    <property type="entry name" value="SSL7007 PROTEIN"/>
    <property type="match status" value="1"/>
</dbReference>
<evidence type="ECO:0000313" key="2">
    <source>
        <dbReference type="EMBL" id="PAT35146.1"/>
    </source>
</evidence>
<accession>A0A2A2ABE3</accession>
<sequence>MTPPRALVLDTNIVLDMLLFGDPRATAAQAQLWAALAQPTPRLHWIATTAMRAELAHVLTYAHLQPRMAHYQRTAADILAQFDAAVTLVNAAAEACVRCRDGDDQKFIDLAIAHRAVLLSKDRQVLKLRNRLARLDVLAAAALPQL</sequence>
<dbReference type="EMBL" id="NSJF01000002">
    <property type="protein sequence ID" value="PAT35146.1"/>
    <property type="molecule type" value="Genomic_DNA"/>
</dbReference>
<dbReference type="PANTHER" id="PTHR34610:SF3">
    <property type="entry name" value="SSL7007 PROTEIN"/>
    <property type="match status" value="1"/>
</dbReference>
<dbReference type="InterPro" id="IPR002716">
    <property type="entry name" value="PIN_dom"/>
</dbReference>
<reference evidence="2 3" key="1">
    <citation type="submission" date="2017-08" db="EMBL/GenBank/DDBJ databases">
        <title>WGS of Clinical strains of the CDC Group NO-1 linked to zoonotic infections in humans.</title>
        <authorList>
            <person name="Bernier A.-M."/>
            <person name="Bernard K."/>
        </authorList>
    </citation>
    <scope>NUCLEOTIDE SEQUENCE [LARGE SCALE GENOMIC DNA]</scope>
    <source>
        <strain evidence="2 3">NML03-0146</strain>
    </source>
</reference>
<dbReference type="InterPro" id="IPR029060">
    <property type="entry name" value="PIN-like_dom_sf"/>
</dbReference>